<feature type="region of interest" description="Disordered" evidence="5">
    <location>
        <begin position="962"/>
        <end position="998"/>
    </location>
</feature>
<dbReference type="AlphaFoldDB" id="A0A7J8GHS4"/>
<name>A0A7J8GHS4_ROUAE</name>
<evidence type="ECO:0000256" key="3">
    <source>
        <dbReference type="ARBA" id="ARBA00022989"/>
    </source>
</evidence>
<evidence type="ECO:0000256" key="4">
    <source>
        <dbReference type="ARBA" id="ARBA00023136"/>
    </source>
</evidence>
<feature type="region of interest" description="Disordered" evidence="5">
    <location>
        <begin position="187"/>
        <end position="345"/>
    </location>
</feature>
<gene>
    <name evidence="7" type="ORF">HJG63_018362</name>
</gene>
<feature type="region of interest" description="Disordered" evidence="5">
    <location>
        <begin position="486"/>
        <end position="529"/>
    </location>
</feature>
<reference evidence="7 8" key="1">
    <citation type="journal article" date="2020" name="Nature">
        <title>Six reference-quality genomes reveal evolution of bat adaptations.</title>
        <authorList>
            <person name="Jebb D."/>
            <person name="Huang Z."/>
            <person name="Pippel M."/>
            <person name="Hughes G.M."/>
            <person name="Lavrichenko K."/>
            <person name="Devanna P."/>
            <person name="Winkler S."/>
            <person name="Jermiin L.S."/>
            <person name="Skirmuntt E.C."/>
            <person name="Katzourakis A."/>
            <person name="Burkitt-Gray L."/>
            <person name="Ray D.A."/>
            <person name="Sullivan K.A.M."/>
            <person name="Roscito J.G."/>
            <person name="Kirilenko B.M."/>
            <person name="Davalos L.M."/>
            <person name="Corthals A.P."/>
            <person name="Power M.L."/>
            <person name="Jones G."/>
            <person name="Ransome R.D."/>
            <person name="Dechmann D.K.N."/>
            <person name="Locatelli A.G."/>
            <person name="Puechmaille S.J."/>
            <person name="Fedrigo O."/>
            <person name="Jarvis E.D."/>
            <person name="Hiller M."/>
            <person name="Vernes S.C."/>
            <person name="Myers E.W."/>
            <person name="Teeling E.C."/>
        </authorList>
    </citation>
    <scope>NUCLEOTIDE SEQUENCE [LARGE SCALE GENOMIC DNA]</scope>
    <source>
        <strain evidence="7">MRouAeg1</strain>
        <tissue evidence="7">Muscle</tissue>
    </source>
</reference>
<dbReference type="GO" id="GO:0030317">
    <property type="term" value="P:flagellated sperm motility"/>
    <property type="evidence" value="ECO:0007669"/>
    <property type="project" value="TreeGrafter"/>
</dbReference>
<dbReference type="EMBL" id="JACASE010000006">
    <property type="protein sequence ID" value="KAF6459062.1"/>
    <property type="molecule type" value="Genomic_DNA"/>
</dbReference>
<feature type="compositionally biased region" description="Polar residues" evidence="5">
    <location>
        <begin position="636"/>
        <end position="664"/>
    </location>
</feature>
<feature type="compositionally biased region" description="Polar residues" evidence="5">
    <location>
        <begin position="321"/>
        <end position="330"/>
    </location>
</feature>
<feature type="region of interest" description="Disordered" evidence="5">
    <location>
        <begin position="873"/>
        <end position="892"/>
    </location>
</feature>
<feature type="compositionally biased region" description="Basic and acidic residues" evidence="5">
    <location>
        <begin position="967"/>
        <end position="976"/>
    </location>
</feature>
<evidence type="ECO:0000256" key="5">
    <source>
        <dbReference type="SAM" id="MobiDB-lite"/>
    </source>
</evidence>
<feature type="region of interest" description="Disordered" evidence="5">
    <location>
        <begin position="631"/>
        <end position="671"/>
    </location>
</feature>
<dbReference type="Proteomes" id="UP000593571">
    <property type="component" value="Unassembled WGS sequence"/>
</dbReference>
<evidence type="ECO:0000313" key="7">
    <source>
        <dbReference type="EMBL" id="KAF6459062.1"/>
    </source>
</evidence>
<protein>
    <submittedName>
        <fullName evidence="7">SPEM family member 3</fullName>
    </submittedName>
</protein>
<dbReference type="PANTHER" id="PTHR34834:SF3">
    <property type="entry name" value="SPEM FAMILY MEMBER 3"/>
    <property type="match status" value="1"/>
</dbReference>
<keyword evidence="2 6" id="KW-0812">Transmembrane</keyword>
<comment type="subcellular location">
    <subcellularLocation>
        <location evidence="1">Membrane</location>
        <topology evidence="1">Single-pass membrane protein</topology>
    </subcellularLocation>
</comment>
<feature type="compositionally biased region" description="Basic and acidic residues" evidence="5">
    <location>
        <begin position="331"/>
        <end position="345"/>
    </location>
</feature>
<evidence type="ECO:0000256" key="2">
    <source>
        <dbReference type="ARBA" id="ARBA00022692"/>
    </source>
</evidence>
<feature type="compositionally biased region" description="Polar residues" evidence="5">
    <location>
        <begin position="839"/>
        <end position="854"/>
    </location>
</feature>
<feature type="compositionally biased region" description="Polar residues" evidence="5">
    <location>
        <begin position="399"/>
        <end position="421"/>
    </location>
</feature>
<dbReference type="GO" id="GO:0005737">
    <property type="term" value="C:cytoplasm"/>
    <property type="evidence" value="ECO:0007669"/>
    <property type="project" value="TreeGrafter"/>
</dbReference>
<feature type="transmembrane region" description="Helical" evidence="6">
    <location>
        <begin position="27"/>
        <end position="48"/>
    </location>
</feature>
<organism evidence="7 8">
    <name type="scientific">Rousettus aegyptiacus</name>
    <name type="common">Egyptian fruit bat</name>
    <name type="synonym">Pteropus aegyptiacus</name>
    <dbReference type="NCBI Taxonomy" id="9407"/>
    <lineage>
        <taxon>Eukaryota</taxon>
        <taxon>Metazoa</taxon>
        <taxon>Chordata</taxon>
        <taxon>Craniata</taxon>
        <taxon>Vertebrata</taxon>
        <taxon>Euteleostomi</taxon>
        <taxon>Mammalia</taxon>
        <taxon>Eutheria</taxon>
        <taxon>Laurasiatheria</taxon>
        <taxon>Chiroptera</taxon>
        <taxon>Yinpterochiroptera</taxon>
        <taxon>Pteropodoidea</taxon>
        <taxon>Pteropodidae</taxon>
        <taxon>Rousettinae</taxon>
        <taxon>Rousettus</taxon>
    </lineage>
</organism>
<sequence>MGERAYHGAPVCSGTNPRKCQDLGDSILLILGSFILLNVGINVVTLLWRHLKSSLRILFHHFFPKDKQPSCIGSHPMCMRCSMDPKNLCSRVSSHFHHRPSFLLKRPNYLASWIPDTNDEKASRCCWMPPQCGHTGAPVETPWGLWKEGMMGAGEAPQVTASEAQATFISRQETSSQFPRMSKLDTVPLHLPQGNKTKTPNYDSAHAPAQTQTHSPTHSTEHTASQAQTDSPAQPPEHTSTQAQTESPAQPPEHTPTQAQTDPPAQPPEHTSTQAQTDSPAQPPEHTSTQAQTDSPAQPPEHTSTQAQTDSPAQPPEHTPAQAQIHSTVHTPEHTPTEIHGPEHTSAHMLPQSLSHASAHSLGHTLEHITMVHTPARNLDHAPLTYTHAHNLVPPPTSVPASPLTSAPVTTPAPASTQASVPISAPTPAPALVMALTTTPVSSPIPAPTPTHILTPVPSTLTAFSQGPSTGHVVYDARRVKHNLLPVSPTQNAEYSRKDLGTLSRPQEGQGLVSSDTAEQTSKQLSEDGAKLPTGSILGYLELENMEWKISNDAKDKFLQSKTFPYFSFHPCNSEGKNTDSQAPVYPKFLVYSKDASSSQPCFHSPTSAQSSLCTTHPPCTLSLPLVSPRSFGLHQPTNHQKPSSSIQTPTFPPTSKSLQSIPPSQFLIPPQFSTISQPLVQSHPPELHESLDLNEESGLQRTPGPSKDSRVSKNPGLTQDPGLHKNSGLAQDPGSYNLPSLTQHPYLCKNSGPSQDSSLHKDPIITKDTGPQKTLGLPQDAGIFRSPCLIQPSDLYKNITFPQTSDIQRNSGFMLASGVYMNPKRSQETVLYERQDLSQTTGLHNSPDPSQDSGGYRSIHNAQDPRISRNLGLIQDSGPQKNPCLAQDSGVNKSLGLSQETGVHKSPGFVQTSGLHKCSGLTQDSGDYRNPGLTQDSELYKNPGLTQTNEVKRRCGLTKDTGIYRSPEHTQDPNFHKYPRINQDPSPHKGPALTQDSGLPRTQSLIKESGLHKDSCLIPNPDLHKNPGLVLGTDSVQILGPSQTPKSTRSLIKSFVSEETPRKEDAEQHVLWTSVPLNQNCASKAQVICNDLQTFSEVPVLIELQPSSRRAGSQDWVHRPVDIVPPACQNYRQMSVPPKINRKTHCPGPGTRVGHVVFDARQRHFGVGRDKCEALSPRRLCQEASSNSVETTTEWGYQCVMRPSEKEGTKVHQE</sequence>
<proteinExistence type="predicted"/>
<keyword evidence="3 6" id="KW-1133">Transmembrane helix</keyword>
<accession>A0A7J8GHS4</accession>
<dbReference type="PANTHER" id="PTHR34834">
    <property type="entry name" value="SPERMATID MATURATION PROTEIN 1"/>
    <property type="match status" value="1"/>
</dbReference>
<feature type="region of interest" description="Disordered" evidence="5">
    <location>
        <begin position="922"/>
        <end position="942"/>
    </location>
</feature>
<evidence type="ECO:0000256" key="6">
    <source>
        <dbReference type="SAM" id="Phobius"/>
    </source>
</evidence>
<evidence type="ECO:0000313" key="8">
    <source>
        <dbReference type="Proteomes" id="UP000593571"/>
    </source>
</evidence>
<feature type="compositionally biased region" description="Polar residues" evidence="5">
    <location>
        <begin position="209"/>
        <end position="248"/>
    </location>
</feature>
<keyword evidence="8" id="KW-1185">Reference proteome</keyword>
<feature type="compositionally biased region" description="Polar residues" evidence="5">
    <location>
        <begin position="269"/>
        <end position="312"/>
    </location>
</feature>
<dbReference type="OrthoDB" id="9535405at2759"/>
<feature type="region of interest" description="Disordered" evidence="5">
    <location>
        <begin position="839"/>
        <end position="862"/>
    </location>
</feature>
<keyword evidence="4 6" id="KW-0472">Membrane</keyword>
<feature type="region of interest" description="Disordered" evidence="5">
    <location>
        <begin position="696"/>
        <end position="780"/>
    </location>
</feature>
<feature type="compositionally biased region" description="Polar residues" evidence="5">
    <location>
        <begin position="504"/>
        <end position="524"/>
    </location>
</feature>
<comment type="caution">
    <text evidence="7">The sequence shown here is derived from an EMBL/GenBank/DDBJ whole genome shotgun (WGS) entry which is preliminary data.</text>
</comment>
<feature type="region of interest" description="Disordered" evidence="5">
    <location>
        <begin position="395"/>
        <end position="421"/>
    </location>
</feature>
<dbReference type="GO" id="GO:0007291">
    <property type="term" value="P:sperm individualization"/>
    <property type="evidence" value="ECO:0007669"/>
    <property type="project" value="TreeGrafter"/>
</dbReference>
<evidence type="ECO:0000256" key="1">
    <source>
        <dbReference type="ARBA" id="ARBA00004167"/>
    </source>
</evidence>
<dbReference type="GO" id="GO:0016020">
    <property type="term" value="C:membrane"/>
    <property type="evidence" value="ECO:0007669"/>
    <property type="project" value="UniProtKB-SubCell"/>
</dbReference>